<keyword evidence="2" id="KW-1185">Reference proteome</keyword>
<dbReference type="RefSeq" id="WP_073239170.1">
    <property type="nucleotide sequence ID" value="NZ_FQUQ01000012.1"/>
</dbReference>
<reference evidence="2" key="1">
    <citation type="submission" date="2016-11" db="EMBL/GenBank/DDBJ databases">
        <authorList>
            <person name="Varghese N."/>
            <person name="Submissions S."/>
        </authorList>
    </citation>
    <scope>NUCLEOTIDE SEQUENCE [LARGE SCALE GENOMIC DNA]</scope>
    <source>
        <strain evidence="2">DSM 16990</strain>
    </source>
</reference>
<organism evidence="1 2">
    <name type="scientific">Pedobacter caeni</name>
    <dbReference type="NCBI Taxonomy" id="288992"/>
    <lineage>
        <taxon>Bacteria</taxon>
        <taxon>Pseudomonadati</taxon>
        <taxon>Bacteroidota</taxon>
        <taxon>Sphingobacteriia</taxon>
        <taxon>Sphingobacteriales</taxon>
        <taxon>Sphingobacteriaceae</taxon>
        <taxon>Pedobacter</taxon>
    </lineage>
</organism>
<evidence type="ECO:0000313" key="1">
    <source>
        <dbReference type="EMBL" id="SHH07174.1"/>
    </source>
</evidence>
<proteinExistence type="predicted"/>
<dbReference type="Proteomes" id="UP000184287">
    <property type="component" value="Unassembled WGS sequence"/>
</dbReference>
<dbReference type="OrthoDB" id="6717961at2"/>
<dbReference type="STRING" id="288992.SAMN04488522_1123"/>
<gene>
    <name evidence="1" type="ORF">SAMN04488522_1123</name>
</gene>
<evidence type="ECO:0000313" key="2">
    <source>
        <dbReference type="Proteomes" id="UP000184287"/>
    </source>
</evidence>
<sequence length="672" mass="75262">MSIAINGENRPQIGTKFTYRLFNNLLIQMPVVKWALFEGTGKKPMLEKTVGEFTFNQKALGKSYTIVASYLNTFQTGKTELVKLTVQPVAGKPVIQKVSWQDVNHKELGGRPVAYMDQVNLVIQTANIPKNDKLTITVFEDEYEDGHGDSSRNMGTYTALVMKNGQAGLIFPHLNLYQKKLNGLDYLNESEHEFYVRITYDNKIEIIKDKIILKVKNELKQLIKPDKSNNPATVKPAPENPNTKVISAQCIVQFRPKSNWDGSHYGFDWIREGDSGLPADIIANIYEKIIGKYDASGNVFQPDPTKFTLLKPLFYPVTIPWKMVGALPKPYYVPWLSLFLNATASIKMLIEVKSPPERLKIRYLNAYFELNVAGGTKEVDKSDKRFSFLVLPAAAKAVTAAGANRKLDMSIKCIKEFNSDIILEVYAEEKQLSKSIVDKLAGKMNIVANQQKYTANVVFVNMTTLINGGTTPASGYTPSFAGQQKQYLEKFIRQALITPNIETANFNLAADATLITDYVFNTPAGKMLNKYHNSGSGASLVAYLEAKFNAVPANSRFLNYYKIFFFGDRGGYYLANGSLRHLGGYANGIPSKSAVMFSNPQSFYVTHELMHCMELSHSFDNSGRFTFKQGLTENIMDYSHIGVPDGAGGTTPILPQISTWKWQWAILQRNVK</sequence>
<accession>A0A1M5PZ83</accession>
<dbReference type="EMBL" id="FQUQ01000012">
    <property type="protein sequence ID" value="SHH07174.1"/>
    <property type="molecule type" value="Genomic_DNA"/>
</dbReference>
<name>A0A1M5PZ83_9SPHI</name>
<protein>
    <submittedName>
        <fullName evidence="1">Uncharacterized protein</fullName>
    </submittedName>
</protein>
<dbReference type="AlphaFoldDB" id="A0A1M5PZ83"/>